<organism evidence="6 7">
    <name type="scientific">Leersia perrieri</name>
    <dbReference type="NCBI Taxonomy" id="77586"/>
    <lineage>
        <taxon>Eukaryota</taxon>
        <taxon>Viridiplantae</taxon>
        <taxon>Streptophyta</taxon>
        <taxon>Embryophyta</taxon>
        <taxon>Tracheophyta</taxon>
        <taxon>Spermatophyta</taxon>
        <taxon>Magnoliopsida</taxon>
        <taxon>Liliopsida</taxon>
        <taxon>Poales</taxon>
        <taxon>Poaceae</taxon>
        <taxon>BOP clade</taxon>
        <taxon>Oryzoideae</taxon>
        <taxon>Oryzeae</taxon>
        <taxon>Oryzinae</taxon>
        <taxon>Leersia</taxon>
    </lineage>
</organism>
<name>A0A0D9V070_9ORYZ</name>
<dbReference type="EnsemblPlants" id="LPERR01G11960.1">
    <property type="protein sequence ID" value="LPERR01G11960.1"/>
    <property type="gene ID" value="LPERR01G11960"/>
</dbReference>
<dbReference type="EC" id="2.8.2.-" evidence="3"/>
<proteinExistence type="inferred from homology"/>
<comment type="similarity">
    <text evidence="1 3">Belongs to the sulfotransferase 1 family.</text>
</comment>
<dbReference type="Proteomes" id="UP000032180">
    <property type="component" value="Chromosome 1"/>
</dbReference>
<dbReference type="PANTHER" id="PTHR11783">
    <property type="entry name" value="SULFOTRANSFERASE SULT"/>
    <property type="match status" value="1"/>
</dbReference>
<evidence type="ECO:0000256" key="2">
    <source>
        <dbReference type="ARBA" id="ARBA00022679"/>
    </source>
</evidence>
<dbReference type="HOGENOM" id="CLU_027239_0_0_1"/>
<evidence type="ECO:0000313" key="6">
    <source>
        <dbReference type="EnsemblPlants" id="LPERR01G11960.1"/>
    </source>
</evidence>
<evidence type="ECO:0000256" key="1">
    <source>
        <dbReference type="ARBA" id="ARBA00005771"/>
    </source>
</evidence>
<feature type="compositionally biased region" description="Pro residues" evidence="4">
    <location>
        <begin position="1"/>
        <end position="12"/>
    </location>
</feature>
<dbReference type="GO" id="GO:0008146">
    <property type="term" value="F:sulfotransferase activity"/>
    <property type="evidence" value="ECO:0007669"/>
    <property type="project" value="InterPro"/>
</dbReference>
<protein>
    <recommendedName>
        <fullName evidence="3">Sulfotransferase</fullName>
        <ecNumber evidence="3">2.8.2.-</ecNumber>
    </recommendedName>
</protein>
<dbReference type="InterPro" id="IPR027417">
    <property type="entry name" value="P-loop_NTPase"/>
</dbReference>
<dbReference type="AlphaFoldDB" id="A0A0D9V070"/>
<sequence>MASPPSPPPSAPPSAGGEGEETHREEYEQLRQLVSTYPTVPSGLSTPYHRHPDGWYTFLPAMVSVMVAQRHFAARDTDILLATFPKCGTTWLKALLFATVRRGAHDVALARLKRHNPHELVPFLEIQVYVRDRVPDLSTVPSPRLLATHIPRASLPASVAAAGCKVVYMCRDPKDCLVSLWHFLNAQRRQTSVDDDFRLFCDGVSLVGPYWEHVLAYWRWHVEAPGKVMFVTYEELSADTVGQLRRLAEFVGRPFTDEEREARVDEAIVRACSVDSLAGAEVNRSGTVELMETPMRNAMFFRRGVVGDWRNYLTPEMGRRIDEITESKFRGSGLVLPNAHETTMTP</sequence>
<keyword evidence="2 3" id="KW-0808">Transferase</keyword>
<dbReference type="Pfam" id="PF00685">
    <property type="entry name" value="Sulfotransfer_1"/>
    <property type="match status" value="1"/>
</dbReference>
<dbReference type="Gramene" id="LPERR01G11960.1">
    <property type="protein sequence ID" value="LPERR01G11960.1"/>
    <property type="gene ID" value="LPERR01G11960"/>
</dbReference>
<evidence type="ECO:0000259" key="5">
    <source>
        <dbReference type="Pfam" id="PF00685"/>
    </source>
</evidence>
<evidence type="ECO:0000256" key="4">
    <source>
        <dbReference type="SAM" id="MobiDB-lite"/>
    </source>
</evidence>
<dbReference type="eggNOG" id="KOG1584">
    <property type="taxonomic scope" value="Eukaryota"/>
</dbReference>
<keyword evidence="7" id="KW-1185">Reference proteome</keyword>
<reference evidence="7" key="2">
    <citation type="submission" date="2013-12" db="EMBL/GenBank/DDBJ databases">
        <authorList>
            <person name="Yu Y."/>
            <person name="Lee S."/>
            <person name="de Baynast K."/>
            <person name="Wissotski M."/>
            <person name="Liu L."/>
            <person name="Talag J."/>
            <person name="Goicoechea J."/>
            <person name="Angelova A."/>
            <person name="Jetty R."/>
            <person name="Kudrna D."/>
            <person name="Golser W."/>
            <person name="Rivera L."/>
            <person name="Zhang J."/>
            <person name="Wing R."/>
        </authorList>
    </citation>
    <scope>NUCLEOTIDE SEQUENCE</scope>
</reference>
<feature type="domain" description="Sulfotransferase" evidence="5">
    <location>
        <begin position="76"/>
        <end position="333"/>
    </location>
</feature>
<reference evidence="6 7" key="1">
    <citation type="submission" date="2012-08" db="EMBL/GenBank/DDBJ databases">
        <title>Oryza genome evolution.</title>
        <authorList>
            <person name="Wing R.A."/>
        </authorList>
    </citation>
    <scope>NUCLEOTIDE SEQUENCE</scope>
</reference>
<feature type="region of interest" description="Disordered" evidence="4">
    <location>
        <begin position="1"/>
        <end position="25"/>
    </location>
</feature>
<dbReference type="SUPFAM" id="SSF52540">
    <property type="entry name" value="P-loop containing nucleoside triphosphate hydrolases"/>
    <property type="match status" value="1"/>
</dbReference>
<dbReference type="Gene3D" id="3.40.50.300">
    <property type="entry name" value="P-loop containing nucleotide triphosphate hydrolases"/>
    <property type="match status" value="1"/>
</dbReference>
<reference evidence="6" key="3">
    <citation type="submission" date="2015-04" db="UniProtKB">
        <authorList>
            <consortium name="EnsemblPlants"/>
        </authorList>
    </citation>
    <scope>IDENTIFICATION</scope>
</reference>
<evidence type="ECO:0000256" key="3">
    <source>
        <dbReference type="RuleBase" id="RU361155"/>
    </source>
</evidence>
<evidence type="ECO:0000313" key="7">
    <source>
        <dbReference type="Proteomes" id="UP000032180"/>
    </source>
</evidence>
<accession>A0A0D9V070</accession>
<dbReference type="InterPro" id="IPR000863">
    <property type="entry name" value="Sulfotransferase_dom"/>
</dbReference>